<sequence length="660" mass="74067">VGSSWIDKHLASVGRTREELAAFLHEHNATAVFELCDDSFEEHILEYPERMRGLYLHGINRNSVELDTWPSGEVIPVAERFGFMKTGLYKFDTVDDGKAFADRVREDQMLDGRAIEGFVVRCRVDDGAHPFMFKIKYDEPYLMFREWRELTSRILAEKPYHTRYALSEHYVRWVKSEIKRDASVFENFGTKGVIGARRRFLEFYETSGGNLPAEVETVHSPKLLLVPVGTIGCGKTTMGQALSKLFGFVHVQNDNLQSKKRGMERFNKAVNDALDKSDLVFADRNNHVRALRESLTTSISAEHPGCRQIALYWSHDNASAERILEATGKRVVGRGENHQLLVASLPNFRQIMRHFVDGFAPINTESAADQLFEDVVELDPLAEAGVTLRAIVDAICNAFPDMIRRPSDEEIQKALQAALDYKPEVVFAQSKKGAKVAEKTKGKKAEAKPPSVSGSPKKTKQQPKGPRLPAYIGLVPHQVNINKWLQKQIAEGTDVDWDHCKQLTTASSLRAKRHITLAHISSVKNQDHKEIFHGYVGLLDDDKPAKDILVKCTADYMVSDGRIMALRIASMVVDSSKAKIPEAVLEPEGSENAMRRLKSTNRIPHVTMGTDGKTKPMVSNEILKTVFGQDNAGEPQVRPDGWTVVPVTLSFDAVIEKFYN</sequence>
<dbReference type="OrthoDB" id="276239at2759"/>
<dbReference type="InterPro" id="IPR015966">
    <property type="entry name" value="tRNA_lig_kin_fungi"/>
</dbReference>
<dbReference type="InterPro" id="IPR019039">
    <property type="entry name" value="T4-Rnl1-like_N"/>
</dbReference>
<dbReference type="Pfam" id="PF08302">
    <property type="entry name" value="tRNA_lig_CPD"/>
    <property type="match status" value="1"/>
</dbReference>
<gene>
    <name evidence="5" type="primary">trl1_2</name>
    <name evidence="5" type="ORF">LPJ53_003963</name>
</gene>
<evidence type="ECO:0000313" key="5">
    <source>
        <dbReference type="EMBL" id="KAJ1721534.1"/>
    </source>
</evidence>
<dbReference type="PANTHER" id="PTHR32004">
    <property type="entry name" value="TRNA LIGASE"/>
    <property type="match status" value="1"/>
</dbReference>
<feature type="domain" description="T4 RNA ligase 1-like N-terminal" evidence="4">
    <location>
        <begin position="1"/>
        <end position="142"/>
    </location>
</feature>
<protein>
    <submittedName>
        <fullName evidence="5">Trna ligase</fullName>
        <ecNumber evidence="5">6.5.1.3</ecNumber>
    </submittedName>
</protein>
<feature type="compositionally biased region" description="Basic and acidic residues" evidence="1">
    <location>
        <begin position="437"/>
        <end position="447"/>
    </location>
</feature>
<evidence type="ECO:0000256" key="1">
    <source>
        <dbReference type="SAM" id="MobiDB-lite"/>
    </source>
</evidence>
<dbReference type="GO" id="GO:0003972">
    <property type="term" value="F:RNA ligase (ATP) activity"/>
    <property type="evidence" value="ECO:0007669"/>
    <property type="project" value="UniProtKB-EC"/>
</dbReference>
<evidence type="ECO:0000259" key="4">
    <source>
        <dbReference type="Pfam" id="PF09511"/>
    </source>
</evidence>
<dbReference type="Gene3D" id="3.40.50.300">
    <property type="entry name" value="P-loop containing nucleotide triphosphate hydrolases"/>
    <property type="match status" value="1"/>
</dbReference>
<dbReference type="Pfam" id="PF08303">
    <property type="entry name" value="tRNA_lig_kinase"/>
    <property type="match status" value="1"/>
</dbReference>
<evidence type="ECO:0000259" key="2">
    <source>
        <dbReference type="Pfam" id="PF08302"/>
    </source>
</evidence>
<dbReference type="Pfam" id="PF09511">
    <property type="entry name" value="RNA_lig_T4_1"/>
    <property type="match status" value="1"/>
</dbReference>
<dbReference type="InterPro" id="IPR015965">
    <property type="entry name" value="tRNA_lig_PDEase"/>
</dbReference>
<keyword evidence="5" id="KW-0436">Ligase</keyword>
<dbReference type="PANTHER" id="PTHR32004:SF1">
    <property type="entry name" value="TRNA LIGASE"/>
    <property type="match status" value="1"/>
</dbReference>
<dbReference type="EMBL" id="JANBOJ010000165">
    <property type="protein sequence ID" value="KAJ1721534.1"/>
    <property type="molecule type" value="Genomic_DNA"/>
</dbReference>
<dbReference type="InterPro" id="IPR027417">
    <property type="entry name" value="P-loop_NTPase"/>
</dbReference>
<proteinExistence type="predicted"/>
<dbReference type="Proteomes" id="UP001149813">
    <property type="component" value="Unassembled WGS sequence"/>
</dbReference>
<keyword evidence="6" id="KW-1185">Reference proteome</keyword>
<feature type="region of interest" description="Disordered" evidence="1">
    <location>
        <begin position="437"/>
        <end position="467"/>
    </location>
</feature>
<evidence type="ECO:0000259" key="3">
    <source>
        <dbReference type="Pfam" id="PF08303"/>
    </source>
</evidence>
<reference evidence="5" key="1">
    <citation type="submission" date="2022-07" db="EMBL/GenBank/DDBJ databases">
        <title>Phylogenomic reconstructions and comparative analyses of Kickxellomycotina fungi.</title>
        <authorList>
            <person name="Reynolds N.K."/>
            <person name="Stajich J.E."/>
            <person name="Barry K."/>
            <person name="Grigoriev I.V."/>
            <person name="Crous P."/>
            <person name="Smith M.E."/>
        </authorList>
    </citation>
    <scope>NUCLEOTIDE SEQUENCE</scope>
    <source>
        <strain evidence="5">NBRC 32514</strain>
    </source>
</reference>
<dbReference type="SUPFAM" id="SSF52540">
    <property type="entry name" value="P-loop containing nucleoside triphosphate hydrolases"/>
    <property type="match status" value="1"/>
</dbReference>
<organism evidence="5 6">
    <name type="scientific">Coemansia erecta</name>
    <dbReference type="NCBI Taxonomy" id="147472"/>
    <lineage>
        <taxon>Eukaryota</taxon>
        <taxon>Fungi</taxon>
        <taxon>Fungi incertae sedis</taxon>
        <taxon>Zoopagomycota</taxon>
        <taxon>Kickxellomycotina</taxon>
        <taxon>Kickxellomycetes</taxon>
        <taxon>Kickxellales</taxon>
        <taxon>Kickxellaceae</taxon>
        <taxon>Coemansia</taxon>
    </lineage>
</organism>
<feature type="non-terminal residue" evidence="5">
    <location>
        <position position="1"/>
    </location>
</feature>
<feature type="domain" description="tRNA ligase phosphodiesterase" evidence="2">
    <location>
        <begin position="388"/>
        <end position="633"/>
    </location>
</feature>
<accession>A0A9W7Y025</accession>
<dbReference type="GO" id="GO:0005634">
    <property type="term" value="C:nucleus"/>
    <property type="evidence" value="ECO:0007669"/>
    <property type="project" value="TreeGrafter"/>
</dbReference>
<comment type="caution">
    <text evidence="5">The sequence shown here is derived from an EMBL/GenBank/DDBJ whole genome shotgun (WGS) entry which is preliminary data.</text>
</comment>
<feature type="domain" description="tRNA ligase kinase" evidence="3">
    <location>
        <begin position="224"/>
        <end position="380"/>
    </location>
</feature>
<dbReference type="GO" id="GO:0006388">
    <property type="term" value="P:tRNA splicing, via endonucleolytic cleavage and ligation"/>
    <property type="evidence" value="ECO:0007669"/>
    <property type="project" value="InterPro"/>
</dbReference>
<evidence type="ECO:0000313" key="6">
    <source>
        <dbReference type="Proteomes" id="UP001149813"/>
    </source>
</evidence>
<dbReference type="GO" id="GO:0005524">
    <property type="term" value="F:ATP binding"/>
    <property type="evidence" value="ECO:0007669"/>
    <property type="project" value="InterPro"/>
</dbReference>
<name>A0A9W7Y025_9FUNG</name>
<dbReference type="AlphaFoldDB" id="A0A9W7Y025"/>
<dbReference type="EC" id="6.5.1.3" evidence="5"/>